<dbReference type="Proteomes" id="UP000000305">
    <property type="component" value="Unassembled WGS sequence"/>
</dbReference>
<feature type="non-terminal residue" evidence="1">
    <location>
        <position position="1"/>
    </location>
</feature>
<evidence type="ECO:0000313" key="1">
    <source>
        <dbReference type="EMBL" id="EFX65504.1"/>
    </source>
</evidence>
<proteinExistence type="predicted"/>
<reference evidence="1 2" key="1">
    <citation type="journal article" date="2011" name="Science">
        <title>The ecoresponsive genome of Daphnia pulex.</title>
        <authorList>
            <person name="Colbourne J.K."/>
            <person name="Pfrender M.E."/>
            <person name="Gilbert D."/>
            <person name="Thomas W.K."/>
            <person name="Tucker A."/>
            <person name="Oakley T.H."/>
            <person name="Tokishita S."/>
            <person name="Aerts A."/>
            <person name="Arnold G.J."/>
            <person name="Basu M.K."/>
            <person name="Bauer D.J."/>
            <person name="Caceres C.E."/>
            <person name="Carmel L."/>
            <person name="Casola C."/>
            <person name="Choi J.H."/>
            <person name="Detter J.C."/>
            <person name="Dong Q."/>
            <person name="Dusheyko S."/>
            <person name="Eads B.D."/>
            <person name="Frohlich T."/>
            <person name="Geiler-Samerotte K.A."/>
            <person name="Gerlach D."/>
            <person name="Hatcher P."/>
            <person name="Jogdeo S."/>
            <person name="Krijgsveld J."/>
            <person name="Kriventseva E.V."/>
            <person name="Kultz D."/>
            <person name="Laforsch C."/>
            <person name="Lindquist E."/>
            <person name="Lopez J."/>
            <person name="Manak J.R."/>
            <person name="Muller J."/>
            <person name="Pangilinan J."/>
            <person name="Patwardhan R.P."/>
            <person name="Pitluck S."/>
            <person name="Pritham E.J."/>
            <person name="Rechtsteiner A."/>
            <person name="Rho M."/>
            <person name="Rogozin I.B."/>
            <person name="Sakarya O."/>
            <person name="Salamov A."/>
            <person name="Schaack S."/>
            <person name="Shapiro H."/>
            <person name="Shiga Y."/>
            <person name="Skalitzky C."/>
            <person name="Smith Z."/>
            <person name="Souvorov A."/>
            <person name="Sung W."/>
            <person name="Tang Z."/>
            <person name="Tsuchiya D."/>
            <person name="Tu H."/>
            <person name="Vos H."/>
            <person name="Wang M."/>
            <person name="Wolf Y.I."/>
            <person name="Yamagata H."/>
            <person name="Yamada T."/>
            <person name="Ye Y."/>
            <person name="Shaw J.R."/>
            <person name="Andrews J."/>
            <person name="Crease T.J."/>
            <person name="Tang H."/>
            <person name="Lucas S.M."/>
            <person name="Robertson H.M."/>
            <person name="Bork P."/>
            <person name="Koonin E.V."/>
            <person name="Zdobnov E.M."/>
            <person name="Grigoriev I.V."/>
            <person name="Lynch M."/>
            <person name="Boore J.L."/>
        </authorList>
    </citation>
    <scope>NUCLEOTIDE SEQUENCE [LARGE SCALE GENOMIC DNA]</scope>
</reference>
<gene>
    <name evidence="1" type="ORF">DAPPUDRAFT_17808</name>
</gene>
<protein>
    <submittedName>
        <fullName evidence="1">Uncharacterized protein</fullName>
    </submittedName>
</protein>
<organism evidence="1 2">
    <name type="scientific">Daphnia pulex</name>
    <name type="common">Water flea</name>
    <dbReference type="NCBI Taxonomy" id="6669"/>
    <lineage>
        <taxon>Eukaryota</taxon>
        <taxon>Metazoa</taxon>
        <taxon>Ecdysozoa</taxon>
        <taxon>Arthropoda</taxon>
        <taxon>Crustacea</taxon>
        <taxon>Branchiopoda</taxon>
        <taxon>Diplostraca</taxon>
        <taxon>Cladocera</taxon>
        <taxon>Anomopoda</taxon>
        <taxon>Daphniidae</taxon>
        <taxon>Daphnia</taxon>
    </lineage>
</organism>
<dbReference type="KEGG" id="dpx:DAPPUDRAFT_17808"/>
<dbReference type="OrthoDB" id="28245at2759"/>
<sequence>IRGTLSAVLRLLLCVNEKFGTQIQKHFKELVGHEMAPALYPILFDQIKALVEKFFYHTGQ</sequence>
<dbReference type="EMBL" id="GL732742">
    <property type="protein sequence ID" value="EFX65504.1"/>
    <property type="molecule type" value="Genomic_DNA"/>
</dbReference>
<feature type="non-terminal residue" evidence="1">
    <location>
        <position position="60"/>
    </location>
</feature>
<evidence type="ECO:0000313" key="2">
    <source>
        <dbReference type="Proteomes" id="UP000000305"/>
    </source>
</evidence>
<accession>E9HRX6</accession>
<name>E9HRX6_DAPPU</name>
<dbReference type="STRING" id="6669.E9HRX6"/>
<dbReference type="eggNOG" id="KOG1826">
    <property type="taxonomic scope" value="Eukaryota"/>
</dbReference>
<dbReference type="InParanoid" id="E9HRX6"/>
<keyword evidence="2" id="KW-1185">Reference proteome</keyword>
<dbReference type="AlphaFoldDB" id="E9HRX6"/>
<dbReference type="HOGENOM" id="CLU_2948534_0_0_1"/>